<organism evidence="3 4">
    <name type="scientific">Halarchaeum acidiphilum MH1-52-1</name>
    <dbReference type="NCBI Taxonomy" id="1261545"/>
    <lineage>
        <taxon>Archaea</taxon>
        <taxon>Methanobacteriati</taxon>
        <taxon>Methanobacteriota</taxon>
        <taxon>Stenosarchaea group</taxon>
        <taxon>Halobacteria</taxon>
        <taxon>Halobacteriales</taxon>
        <taxon>Halobacteriaceae</taxon>
    </lineage>
</organism>
<evidence type="ECO:0000313" key="4">
    <source>
        <dbReference type="Proteomes" id="UP000016986"/>
    </source>
</evidence>
<dbReference type="HAMAP" id="MF_00341">
    <property type="entry name" value="UPF0146"/>
    <property type="match status" value="1"/>
</dbReference>
<dbReference type="Gene3D" id="3.40.50.150">
    <property type="entry name" value="Vaccinia Virus protein VP39"/>
    <property type="match status" value="1"/>
</dbReference>
<dbReference type="InterPro" id="IPR005353">
    <property type="entry name" value="UPF0146"/>
</dbReference>
<gene>
    <name evidence="3" type="ORF">MBEHAL_1570</name>
</gene>
<sequence length="323" mass="34575">MTNGSEDRTLTAPAELLLFAIDLGDLRGETHRTAVVIAVFETERVADLVDDLFADAVGEDVARGALAESAVRGGLEPVRGDHTAPPVEVRETEDVVSLSVEEVDRCDGDVLLPGAGPACDLDERLRPVLAPARVVGVFGDVLFRGDGDLAVVDPPETRRRLPFHRRGHVADRDDIDTHTKRYAASTHKHPAVKTTRTDAIADALAEYDRLVEVGVGRRTAVAGALAERGCSVVATDVHERETPGSVAFVRDDVTGPRVEAYADADAVYALNCPPELHRPLRDVARDVDADCLFTTLGGDQPAIPVSRRAVGSETLYVAAARGR</sequence>
<dbReference type="Pfam" id="PF03686">
    <property type="entry name" value="UPF0146"/>
    <property type="match status" value="1"/>
</dbReference>
<comment type="similarity">
    <text evidence="1 2">Belongs to the UPF0146 family.</text>
</comment>
<dbReference type="EMBL" id="BATA01000035">
    <property type="protein sequence ID" value="GAD52810.1"/>
    <property type="molecule type" value="Genomic_DNA"/>
</dbReference>
<dbReference type="AlphaFoldDB" id="U2YUX5"/>
<dbReference type="eggNOG" id="arCOG04385">
    <property type="taxonomic scope" value="Archaea"/>
</dbReference>
<dbReference type="InterPro" id="IPR029063">
    <property type="entry name" value="SAM-dependent_MTases_sf"/>
</dbReference>
<accession>U2YUX5</accession>
<proteinExistence type="inferred from homology"/>
<evidence type="ECO:0000313" key="3">
    <source>
        <dbReference type="EMBL" id="GAD52810.1"/>
    </source>
</evidence>
<dbReference type="Proteomes" id="UP000016986">
    <property type="component" value="Unassembled WGS sequence"/>
</dbReference>
<evidence type="ECO:0000256" key="2">
    <source>
        <dbReference type="HAMAP-Rule" id="MF_00341"/>
    </source>
</evidence>
<keyword evidence="4" id="KW-1185">Reference proteome</keyword>
<evidence type="ECO:0000256" key="1">
    <source>
        <dbReference type="ARBA" id="ARBA00006969"/>
    </source>
</evidence>
<reference evidence="3 4" key="1">
    <citation type="submission" date="2013-09" db="EMBL/GenBank/DDBJ databases">
        <title>Whole genome sequencing of Halarchaeum acidiphilum strain MH1-52-1.</title>
        <authorList>
            <person name="Shimane Y."/>
            <person name="Minegishi H."/>
            <person name="Nishi S."/>
            <person name="Echigo A."/>
            <person name="Shuto A."/>
            <person name="Konishi M."/>
            <person name="Ito T."/>
            <person name="Ohkuma M."/>
            <person name="Ohta Y."/>
            <person name="Nagano Y."/>
            <person name="Tsubouchi T."/>
            <person name="Mori K."/>
            <person name="Usui K."/>
            <person name="Kamekura M."/>
            <person name="Usami R."/>
            <person name="Takaki Y."/>
            <person name="Hatada Y."/>
        </authorList>
    </citation>
    <scope>NUCLEOTIDE SEQUENCE [LARGE SCALE GENOMIC DNA]</scope>
    <source>
        <strain evidence="3 4">JCM 16109</strain>
    </source>
</reference>
<name>U2YUX5_9EURY</name>
<comment type="caution">
    <text evidence="3">The sequence shown here is derived from an EMBL/GenBank/DDBJ whole genome shotgun (WGS) entry which is preliminary data.</text>
</comment>
<protein>
    <recommendedName>
        <fullName evidence="2">UPF0146 protein MBEHAL_1570</fullName>
    </recommendedName>
</protein>